<dbReference type="STRING" id="536979.SAMN04488055_4888"/>
<dbReference type="GO" id="GO:0008234">
    <property type="term" value="F:cysteine-type peptidase activity"/>
    <property type="evidence" value="ECO:0007669"/>
    <property type="project" value="InterPro"/>
</dbReference>
<protein>
    <submittedName>
        <fullName evidence="3">Por secretion system C-terminal sorting domain-containing protein</fullName>
    </submittedName>
</protein>
<dbReference type="InterPro" id="IPR026444">
    <property type="entry name" value="Secre_tail"/>
</dbReference>
<dbReference type="Gene3D" id="3.40.50.10390">
    <property type="entry name" value="Gingipain r, domain 1"/>
    <property type="match status" value="1"/>
</dbReference>
<dbReference type="Pfam" id="PF01364">
    <property type="entry name" value="Peptidase_C25"/>
    <property type="match status" value="1"/>
</dbReference>
<dbReference type="InterPro" id="IPR029030">
    <property type="entry name" value="Caspase-like_dom_sf"/>
</dbReference>
<evidence type="ECO:0000313" key="3">
    <source>
        <dbReference type="EMBL" id="SIO50374.1"/>
    </source>
</evidence>
<dbReference type="RefSeq" id="WP_074242172.1">
    <property type="nucleotide sequence ID" value="NZ_FSRA01000002.1"/>
</dbReference>
<accession>A0A1N6K1B8</accession>
<dbReference type="Proteomes" id="UP000185003">
    <property type="component" value="Unassembled WGS sequence"/>
</dbReference>
<dbReference type="NCBIfam" id="TIGR04183">
    <property type="entry name" value="Por_Secre_tail"/>
    <property type="match status" value="1"/>
</dbReference>
<proteinExistence type="predicted"/>
<keyword evidence="1" id="KW-0732">Signal</keyword>
<dbReference type="Gene3D" id="3.40.50.1460">
    <property type="match status" value="1"/>
</dbReference>
<reference evidence="3 4" key="1">
    <citation type="submission" date="2016-11" db="EMBL/GenBank/DDBJ databases">
        <authorList>
            <person name="Jaros S."/>
            <person name="Januszkiewicz K."/>
            <person name="Wedrychowicz H."/>
        </authorList>
    </citation>
    <scope>NUCLEOTIDE SEQUENCE [LARGE SCALE GENOMIC DNA]</scope>
    <source>
        <strain evidence="3 4">DSM 24787</strain>
    </source>
</reference>
<dbReference type="SUPFAM" id="SSF52129">
    <property type="entry name" value="Caspase-like"/>
    <property type="match status" value="1"/>
</dbReference>
<dbReference type="InterPro" id="IPR029031">
    <property type="entry name" value="Gingipain_N_sf"/>
</dbReference>
<feature type="domain" description="Gingipain" evidence="2">
    <location>
        <begin position="389"/>
        <end position="748"/>
    </location>
</feature>
<dbReference type="CDD" id="cd02258">
    <property type="entry name" value="Peptidase_C25_N"/>
    <property type="match status" value="1"/>
</dbReference>
<dbReference type="InterPro" id="IPR001769">
    <property type="entry name" value="Gingipain"/>
</dbReference>
<dbReference type="OrthoDB" id="9809780at2"/>
<evidence type="ECO:0000259" key="2">
    <source>
        <dbReference type="Pfam" id="PF01364"/>
    </source>
</evidence>
<dbReference type="Gene3D" id="2.60.40.4070">
    <property type="match status" value="1"/>
</dbReference>
<dbReference type="NCBIfam" id="NF033707">
    <property type="entry name" value="T9SS_sortase"/>
    <property type="match status" value="1"/>
</dbReference>
<keyword evidence="4" id="KW-1185">Reference proteome</keyword>
<evidence type="ECO:0000256" key="1">
    <source>
        <dbReference type="ARBA" id="ARBA00022729"/>
    </source>
</evidence>
<organism evidence="3 4">
    <name type="scientific">Chitinophaga niabensis</name>
    <dbReference type="NCBI Taxonomy" id="536979"/>
    <lineage>
        <taxon>Bacteria</taxon>
        <taxon>Pseudomonadati</taxon>
        <taxon>Bacteroidota</taxon>
        <taxon>Chitinophagia</taxon>
        <taxon>Chitinophagales</taxon>
        <taxon>Chitinophagaceae</taxon>
        <taxon>Chitinophaga</taxon>
    </lineage>
</organism>
<gene>
    <name evidence="3" type="ORF">SAMN04488055_4888</name>
</gene>
<dbReference type="EMBL" id="FSRA01000002">
    <property type="protein sequence ID" value="SIO50374.1"/>
    <property type="molecule type" value="Genomic_DNA"/>
</dbReference>
<sequence>MFCRRSVLCAFICLLCWQGKVFSQRTYASRSVLADGNWYKLSVKEPGVYKIDIPLLNTMGISTTNLASSQIRLFGNGGRMLPEDNALPRPDDLLQNALSVIDGGDGLLNGSDYVLFYAPGPHSWQNNQHMQNLYADSACYFLNIAPGGLRITTDNASPVPNMQINSFDFRAFYEKDLVNLLSSGKIWLGEEFNNVTPERNFTIPLPAGGLTDINVHFRGTARTTSGSRFEVSMNGAQLGSLSATPVSGNIFDTYATVADGTFNASGPANFNIKYIGNASAKGWLDYIEIFGRAALSLPTEGTLHFRDSRSLGRIGAFSVNGANAQTQVWDITDPIKPISIATTLNGTTLRFTRDATTLKEYIAFSTTSKPAYIGPVPNQNLHGGGPAEMLIITAGSLRSEAERLAAYHQARVVNVEEIYNEFSSGIADPTAIRDFVKMQYDRYGIKYLLLFGRASFDYKDRIPNNTNIVPTWQSLVSFHGINSYMSDDYFGFLDNTDDIAGNPLLDVAIGRLPVRNITEATHVVDKILSYHSPKGFGAWRNEMTFVADDEDDNLHLEDAEKVSNIIAQEQPQYNISKIYLDAFPQVADAGGSRYPAANEAINNKMFNGTLVWNYTGHGSFSRLAEEAVLEESSPNNWNNANRLPLMVTATCDFAPFDNPNFNSLGEQLLNRKEGGAIALMTTTRAVFAFSNLVMNSNYFRLAFQPGAGNKMPTLGEGAMFAKNETYANFGDIINNRKFQLLGDPALSLAFPKWKVYTDSINAQPVSSTDTLKALGKYTFKGSVRDGAGLIRTGYNGTIVITVLDKPAGRSTRGNDPTSRAVVYEQQDRILYKGAQRVSNGRFSFTFVVPKDIAQTGGDGKISYYTSNETEDGSGFYSGIAVNGTAMGIPADNKGPVIKAWMDSEAFKDGGITSENPLLLLHLQDENGINATGNGIGHDIIAILDDSTRYYVMNDFYEAIPGDFREGKVRFPLAGLPPGKHTLTIRAWDTYNNSSTINIHFTVVPKATLAVENVSNYPNPFRQQTRFVFSHNQQEADLDVVIRIFAATGQIVRTIRSTINGQTARYDGVPWNGTADSGVKVTPGIYFYQIAVKNRSGNEKVFGGKLIIL</sequence>
<evidence type="ECO:0000313" key="4">
    <source>
        <dbReference type="Proteomes" id="UP000185003"/>
    </source>
</evidence>
<dbReference type="AlphaFoldDB" id="A0A1N6K1B8"/>
<dbReference type="GO" id="GO:0006508">
    <property type="term" value="P:proteolysis"/>
    <property type="evidence" value="ECO:0007669"/>
    <property type="project" value="InterPro"/>
</dbReference>
<name>A0A1N6K1B8_9BACT</name>